<dbReference type="Proteomes" id="UP000179362">
    <property type="component" value="Unassembled WGS sequence"/>
</dbReference>
<dbReference type="Gene3D" id="3.40.50.2020">
    <property type="match status" value="1"/>
</dbReference>
<protein>
    <submittedName>
        <fullName evidence="2">Phosphoribosyl transferase</fullName>
    </submittedName>
</protein>
<dbReference type="SUPFAM" id="SSF53271">
    <property type="entry name" value="PRTase-like"/>
    <property type="match status" value="1"/>
</dbReference>
<proteinExistence type="predicted"/>
<organism evidence="2 3">
    <name type="scientific">Candidatus Muproteobacteria bacterium RIFCSPHIGHO2_02_FULL_65_16</name>
    <dbReference type="NCBI Taxonomy" id="1817766"/>
    <lineage>
        <taxon>Bacteria</taxon>
        <taxon>Pseudomonadati</taxon>
        <taxon>Pseudomonadota</taxon>
        <taxon>Candidatus Muproteobacteria</taxon>
    </lineage>
</organism>
<keyword evidence="2" id="KW-0808">Transferase</keyword>
<dbReference type="AlphaFoldDB" id="A0A1F6TU13"/>
<dbReference type="Gene3D" id="3.30.1310.20">
    <property type="entry name" value="PRTase-like"/>
    <property type="match status" value="1"/>
</dbReference>
<comment type="caution">
    <text evidence="2">The sequence shown here is derived from an EMBL/GenBank/DDBJ whole genome shotgun (WGS) entry which is preliminary data.</text>
</comment>
<evidence type="ECO:0000313" key="3">
    <source>
        <dbReference type="Proteomes" id="UP000179362"/>
    </source>
</evidence>
<evidence type="ECO:0000313" key="2">
    <source>
        <dbReference type="EMBL" id="OGI48620.1"/>
    </source>
</evidence>
<gene>
    <name evidence="2" type="ORF">A3B81_03585</name>
</gene>
<evidence type="ECO:0000259" key="1">
    <source>
        <dbReference type="Pfam" id="PF00156"/>
    </source>
</evidence>
<dbReference type="GO" id="GO:0016740">
    <property type="term" value="F:transferase activity"/>
    <property type="evidence" value="ECO:0007669"/>
    <property type="project" value="UniProtKB-KW"/>
</dbReference>
<feature type="domain" description="Phosphoribosyltransferase" evidence="1">
    <location>
        <begin position="18"/>
        <end position="168"/>
    </location>
</feature>
<sequence length="221" mass="24695">MRFRNRTDAGKKLALALKHYRNQDGVVYALPRGGVVLGAEVAQALRLPLDLIIPRKVGHPMSPEYAICAVVESGEKVCNEWEVARVDPQWFQREVEVQQLEARRRRELYLKDRAPVPVTGRTAIIVDDGIATGLTMEAAIREARRRRPGRVVVAIPVVPGDTAARLRRQVDELVALDIPEYYLGAVGAYYDEFPQITDAEVIALLEQAPAAVAEKHENRRA</sequence>
<name>A0A1F6TU13_9PROT</name>
<dbReference type="InterPro" id="IPR000836">
    <property type="entry name" value="PRTase_dom"/>
</dbReference>
<dbReference type="InterPro" id="IPR029057">
    <property type="entry name" value="PRTase-like"/>
</dbReference>
<accession>A0A1F6TU13</accession>
<dbReference type="EMBL" id="MFTA01000144">
    <property type="protein sequence ID" value="OGI48620.1"/>
    <property type="molecule type" value="Genomic_DNA"/>
</dbReference>
<dbReference type="CDD" id="cd06223">
    <property type="entry name" value="PRTases_typeI"/>
    <property type="match status" value="1"/>
</dbReference>
<reference evidence="2 3" key="1">
    <citation type="journal article" date="2016" name="Nat. Commun.">
        <title>Thousands of microbial genomes shed light on interconnected biogeochemical processes in an aquifer system.</title>
        <authorList>
            <person name="Anantharaman K."/>
            <person name="Brown C.T."/>
            <person name="Hug L.A."/>
            <person name="Sharon I."/>
            <person name="Castelle C.J."/>
            <person name="Probst A.J."/>
            <person name="Thomas B.C."/>
            <person name="Singh A."/>
            <person name="Wilkins M.J."/>
            <person name="Karaoz U."/>
            <person name="Brodie E.L."/>
            <person name="Williams K.H."/>
            <person name="Hubbard S.S."/>
            <person name="Banfield J.F."/>
        </authorList>
    </citation>
    <scope>NUCLEOTIDE SEQUENCE [LARGE SCALE GENOMIC DNA]</scope>
</reference>
<dbReference type="Pfam" id="PF00156">
    <property type="entry name" value="Pribosyltran"/>
    <property type="match status" value="1"/>
</dbReference>